<dbReference type="SUPFAM" id="SSF51735">
    <property type="entry name" value="NAD(P)-binding Rossmann-fold domains"/>
    <property type="match status" value="1"/>
</dbReference>
<dbReference type="EMBL" id="JAULSV010000001">
    <property type="protein sequence ID" value="KAK0657005.1"/>
    <property type="molecule type" value="Genomic_DNA"/>
</dbReference>
<evidence type="ECO:0000313" key="7">
    <source>
        <dbReference type="EMBL" id="KAK0657005.1"/>
    </source>
</evidence>
<keyword evidence="3" id="KW-0520">NAD</keyword>
<dbReference type="Pfam" id="PF00389">
    <property type="entry name" value="2-Hacid_dh"/>
    <property type="match status" value="1"/>
</dbReference>
<evidence type="ECO:0000259" key="5">
    <source>
        <dbReference type="Pfam" id="PF00389"/>
    </source>
</evidence>
<dbReference type="PANTHER" id="PTHR43026">
    <property type="entry name" value="2-HYDROXYACID DEHYDROGENASE HOMOLOG 1-RELATED"/>
    <property type="match status" value="1"/>
</dbReference>
<dbReference type="GO" id="GO:0051287">
    <property type="term" value="F:NAD binding"/>
    <property type="evidence" value="ECO:0007669"/>
    <property type="project" value="InterPro"/>
</dbReference>
<comment type="caution">
    <text evidence="7">The sequence shown here is derived from an EMBL/GenBank/DDBJ whole genome shotgun (WGS) entry which is preliminary data.</text>
</comment>
<evidence type="ECO:0000256" key="2">
    <source>
        <dbReference type="ARBA" id="ARBA00023002"/>
    </source>
</evidence>
<feature type="domain" description="D-isomer specific 2-hydroxyacid dehydrogenase catalytic" evidence="5">
    <location>
        <begin position="4"/>
        <end position="335"/>
    </location>
</feature>
<keyword evidence="8" id="KW-1185">Reference proteome</keyword>
<gene>
    <name evidence="7" type="ORF">B0T16DRAFT_400701</name>
</gene>
<dbReference type="PROSITE" id="PS00065">
    <property type="entry name" value="D_2_HYDROXYACID_DH_1"/>
    <property type="match status" value="1"/>
</dbReference>
<dbReference type="InterPro" id="IPR036291">
    <property type="entry name" value="NAD(P)-bd_dom_sf"/>
</dbReference>
<evidence type="ECO:0000256" key="3">
    <source>
        <dbReference type="ARBA" id="ARBA00023027"/>
    </source>
</evidence>
<organism evidence="7 8">
    <name type="scientific">Cercophora newfieldiana</name>
    <dbReference type="NCBI Taxonomy" id="92897"/>
    <lineage>
        <taxon>Eukaryota</taxon>
        <taxon>Fungi</taxon>
        <taxon>Dikarya</taxon>
        <taxon>Ascomycota</taxon>
        <taxon>Pezizomycotina</taxon>
        <taxon>Sordariomycetes</taxon>
        <taxon>Sordariomycetidae</taxon>
        <taxon>Sordariales</taxon>
        <taxon>Lasiosphaeriaceae</taxon>
        <taxon>Cercophora</taxon>
    </lineage>
</organism>
<sequence>MKIAVFSAKPYDQKYLSHVFTHHHGSSNNSPISAELTFHDFALNPETVPLAHGAEAICVFVNDVLSAEVLQGLHALGVRAILLRCAGYNNVDLPTAEHLGLFVANVPSYSPEAVAEFALALLQTLNRRTHRAYNRVREGNFNLDGLLGRNLHGKTVGIVGVGKIGLALARILRGFGCRLLAFDPFPLDAFREFGEYVSLEALLPQCDFVSLHCPLMDKTRHIINEGTLAQMKPGAILVNTSRGGLIKTRSVIAALKSGHLGGLALDVYEKEGGLFYQDHSGEVIQDDELMRLMTFPNVIICGHQAFFTEEALTEIAECTRRNLEDFVARRHCQNSLVHEKVLKRRESLPVRI</sequence>
<keyword evidence="2 4" id="KW-0560">Oxidoreductase</keyword>
<feature type="domain" description="D-isomer specific 2-hydroxyacid dehydrogenase NAD-binding" evidence="6">
    <location>
        <begin position="120"/>
        <end position="305"/>
    </location>
</feature>
<reference evidence="7" key="1">
    <citation type="submission" date="2023-06" db="EMBL/GenBank/DDBJ databases">
        <title>Genome-scale phylogeny and comparative genomics of the fungal order Sordariales.</title>
        <authorList>
            <consortium name="Lawrence Berkeley National Laboratory"/>
            <person name="Hensen N."/>
            <person name="Bonometti L."/>
            <person name="Westerberg I."/>
            <person name="Brannstrom I.O."/>
            <person name="Guillou S."/>
            <person name="Cros-Aarteil S."/>
            <person name="Calhoun S."/>
            <person name="Haridas S."/>
            <person name="Kuo A."/>
            <person name="Mondo S."/>
            <person name="Pangilinan J."/>
            <person name="Riley R."/>
            <person name="Labutti K."/>
            <person name="Andreopoulos B."/>
            <person name="Lipzen A."/>
            <person name="Chen C."/>
            <person name="Yanf M."/>
            <person name="Daum C."/>
            <person name="Ng V."/>
            <person name="Clum A."/>
            <person name="Steindorff A."/>
            <person name="Ohm R."/>
            <person name="Martin F."/>
            <person name="Silar P."/>
            <person name="Natvig D."/>
            <person name="Lalanne C."/>
            <person name="Gautier V."/>
            <person name="Ament-Velasquez S.L."/>
            <person name="Kruys A."/>
            <person name="Hutchinson M.I."/>
            <person name="Powell A.J."/>
            <person name="Barry K."/>
            <person name="Miller A.N."/>
            <person name="Grigoriev I.V."/>
            <person name="Debuchy R."/>
            <person name="Gladieux P."/>
            <person name="Thoren M.H."/>
            <person name="Johannesson H."/>
        </authorList>
    </citation>
    <scope>NUCLEOTIDE SEQUENCE</scope>
    <source>
        <strain evidence="7">SMH2532-1</strain>
    </source>
</reference>
<comment type="similarity">
    <text evidence="1 4">Belongs to the D-isomer specific 2-hydroxyacid dehydrogenase family.</text>
</comment>
<dbReference type="AlphaFoldDB" id="A0AA40CZ62"/>
<dbReference type="SUPFAM" id="SSF52283">
    <property type="entry name" value="Formate/glycerate dehydrogenase catalytic domain-like"/>
    <property type="match status" value="1"/>
</dbReference>
<evidence type="ECO:0000256" key="1">
    <source>
        <dbReference type="ARBA" id="ARBA00005854"/>
    </source>
</evidence>
<evidence type="ECO:0000256" key="4">
    <source>
        <dbReference type="RuleBase" id="RU003719"/>
    </source>
</evidence>
<dbReference type="Gene3D" id="3.40.50.720">
    <property type="entry name" value="NAD(P)-binding Rossmann-like Domain"/>
    <property type="match status" value="2"/>
</dbReference>
<evidence type="ECO:0000313" key="8">
    <source>
        <dbReference type="Proteomes" id="UP001174936"/>
    </source>
</evidence>
<dbReference type="CDD" id="cd12183">
    <property type="entry name" value="LDH_like_2"/>
    <property type="match status" value="1"/>
</dbReference>
<accession>A0AA40CZ62</accession>
<dbReference type="Pfam" id="PF02826">
    <property type="entry name" value="2-Hacid_dh_C"/>
    <property type="match status" value="1"/>
</dbReference>
<proteinExistence type="inferred from homology"/>
<dbReference type="Proteomes" id="UP001174936">
    <property type="component" value="Unassembled WGS sequence"/>
</dbReference>
<name>A0AA40CZ62_9PEZI</name>
<dbReference type="GO" id="GO:0008720">
    <property type="term" value="F:D-lactate dehydrogenase (NAD+) activity"/>
    <property type="evidence" value="ECO:0007669"/>
    <property type="project" value="TreeGrafter"/>
</dbReference>
<dbReference type="InterPro" id="IPR006139">
    <property type="entry name" value="D-isomer_2_OHA_DH_cat_dom"/>
</dbReference>
<dbReference type="PANTHER" id="PTHR43026:SF1">
    <property type="entry name" value="2-HYDROXYACID DEHYDROGENASE HOMOLOG 1-RELATED"/>
    <property type="match status" value="1"/>
</dbReference>
<dbReference type="InterPro" id="IPR058205">
    <property type="entry name" value="D-LDH-like"/>
</dbReference>
<protein>
    <recommendedName>
        <fullName evidence="9">D-lactate dehydrogenase</fullName>
    </recommendedName>
</protein>
<dbReference type="InterPro" id="IPR029752">
    <property type="entry name" value="D-isomer_DH_CS1"/>
</dbReference>
<evidence type="ECO:0008006" key="9">
    <source>
        <dbReference type="Google" id="ProtNLM"/>
    </source>
</evidence>
<dbReference type="PROSITE" id="PS00670">
    <property type="entry name" value="D_2_HYDROXYACID_DH_2"/>
    <property type="match status" value="1"/>
</dbReference>
<evidence type="ECO:0000259" key="6">
    <source>
        <dbReference type="Pfam" id="PF02826"/>
    </source>
</evidence>
<dbReference type="InterPro" id="IPR006140">
    <property type="entry name" value="D-isomer_DH_NAD-bd"/>
</dbReference>
<dbReference type="InterPro" id="IPR029753">
    <property type="entry name" value="D-isomer_DH_CS"/>
</dbReference>